<sequence>MTASTTAGAILIALSISFAVVASAKHHGVVNRPKGHIRKRKRSGDNEATRMAADKRRVHHDPAGEDHVVIQDEEIEFWTRLLQGSMPVPVPTTIRPQPSTPRPTNSLPPPTPVSRFNCSLHLSSLARNLLSARNDCVRPRSRLRLQLRFLRHPHNFLSISPIRTSQRPNSNPEPTNRPSRPPMTEPPINSCGLTSAERESQIIDELSAVSFSALFDETDSPQSQALEWILNKDSAFLCPGASGLVQRYTLGVFYYSTEGDSWNECNAPGDFFSETSIAGANSACTLTTTNATQIFPNDIRGSNAWLSPSDECTWGGVSCYSSGESAGRVNVVEFEENLLRGTLPSEVEQLSDMRFFALERGGMGGTIPASIGNLRSLLLLDFDFNRLSGTLPSSLWSLTSLRQLDLNDNNLLGTLSSEIGNLGQLRFFQIDNNYLTGGIPEQLGGIPRISLIGLSGNDFEGVMPEEVCDLRPSPLQTLVVDCDIECSIPQCCTSCVPV</sequence>
<comment type="caution">
    <text evidence="7">The sequence shown here is derived from an EMBL/GenBank/DDBJ whole genome shotgun (WGS) entry which is preliminary data.</text>
</comment>
<accession>K0SLF3</accession>
<dbReference type="AlphaFoldDB" id="K0SLF3"/>
<evidence type="ECO:0000256" key="3">
    <source>
        <dbReference type="ARBA" id="ARBA00022737"/>
    </source>
</evidence>
<feature type="region of interest" description="Disordered" evidence="5">
    <location>
        <begin position="32"/>
        <end position="60"/>
    </location>
</feature>
<evidence type="ECO:0000313" key="7">
    <source>
        <dbReference type="EMBL" id="EJK66145.1"/>
    </source>
</evidence>
<proteinExistence type="predicted"/>
<dbReference type="OMA" id="CTECRAN"/>
<organism evidence="7 8">
    <name type="scientific">Thalassiosira oceanica</name>
    <name type="common">Marine diatom</name>
    <dbReference type="NCBI Taxonomy" id="159749"/>
    <lineage>
        <taxon>Eukaryota</taxon>
        <taxon>Sar</taxon>
        <taxon>Stramenopiles</taxon>
        <taxon>Ochrophyta</taxon>
        <taxon>Bacillariophyta</taxon>
        <taxon>Coscinodiscophyceae</taxon>
        <taxon>Thalassiosirophycidae</taxon>
        <taxon>Thalassiosirales</taxon>
        <taxon>Thalassiosiraceae</taxon>
        <taxon>Thalassiosira</taxon>
    </lineage>
</organism>
<dbReference type="FunFam" id="3.80.10.10:FF:000400">
    <property type="entry name" value="Nuclear pore complex protein NUP107"/>
    <property type="match status" value="1"/>
</dbReference>
<keyword evidence="4" id="KW-0472">Membrane</keyword>
<dbReference type="eggNOG" id="ENOG502SPJY">
    <property type="taxonomic scope" value="Eukaryota"/>
</dbReference>
<feature type="compositionally biased region" description="Basic residues" evidence="5">
    <location>
        <begin position="32"/>
        <end position="42"/>
    </location>
</feature>
<protein>
    <recommendedName>
        <fullName evidence="9">Leucine-rich repeat-containing N-terminal plant-type domain-containing protein</fullName>
    </recommendedName>
</protein>
<comment type="subcellular location">
    <subcellularLocation>
        <location evidence="1">Membrane</location>
    </subcellularLocation>
</comment>
<dbReference type="OrthoDB" id="1394818at2759"/>
<dbReference type="Pfam" id="PF00560">
    <property type="entry name" value="LRR_1"/>
    <property type="match status" value="2"/>
</dbReference>
<dbReference type="GO" id="GO:0016020">
    <property type="term" value="C:membrane"/>
    <property type="evidence" value="ECO:0007669"/>
    <property type="project" value="UniProtKB-SubCell"/>
</dbReference>
<dbReference type="Gene3D" id="3.80.10.10">
    <property type="entry name" value="Ribonuclease Inhibitor"/>
    <property type="match status" value="2"/>
</dbReference>
<evidence type="ECO:0000256" key="6">
    <source>
        <dbReference type="SAM" id="SignalP"/>
    </source>
</evidence>
<name>K0SLF3_THAOC</name>
<evidence type="ECO:0000256" key="5">
    <source>
        <dbReference type="SAM" id="MobiDB-lite"/>
    </source>
</evidence>
<feature type="compositionally biased region" description="Basic and acidic residues" evidence="5">
    <location>
        <begin position="43"/>
        <end position="60"/>
    </location>
</feature>
<dbReference type="EMBL" id="AGNL01015237">
    <property type="protein sequence ID" value="EJK66145.1"/>
    <property type="molecule type" value="Genomic_DNA"/>
</dbReference>
<reference evidence="7 8" key="1">
    <citation type="journal article" date="2012" name="Genome Biol.">
        <title>Genome and low-iron response of an oceanic diatom adapted to chronic iron limitation.</title>
        <authorList>
            <person name="Lommer M."/>
            <person name="Specht M."/>
            <person name="Roy A.S."/>
            <person name="Kraemer L."/>
            <person name="Andreson R."/>
            <person name="Gutowska M.A."/>
            <person name="Wolf J."/>
            <person name="Bergner S.V."/>
            <person name="Schilhabel M.B."/>
            <person name="Klostermeier U.C."/>
            <person name="Beiko R.G."/>
            <person name="Rosenstiel P."/>
            <person name="Hippler M."/>
            <person name="Laroche J."/>
        </authorList>
    </citation>
    <scope>NUCLEOTIDE SEQUENCE [LARGE SCALE GENOMIC DNA]</scope>
    <source>
        <strain evidence="7 8">CCMP1005</strain>
    </source>
</reference>
<feature type="region of interest" description="Disordered" evidence="5">
    <location>
        <begin position="91"/>
        <end position="112"/>
    </location>
</feature>
<feature type="compositionally biased region" description="Pro residues" evidence="5">
    <location>
        <begin position="98"/>
        <end position="112"/>
    </location>
</feature>
<feature type="chain" id="PRO_5003837208" description="Leucine-rich repeat-containing N-terminal plant-type domain-containing protein" evidence="6">
    <location>
        <begin position="25"/>
        <end position="498"/>
    </location>
</feature>
<dbReference type="Proteomes" id="UP000266841">
    <property type="component" value="Unassembled WGS sequence"/>
</dbReference>
<dbReference type="InterPro" id="IPR032675">
    <property type="entry name" value="LRR_dom_sf"/>
</dbReference>
<evidence type="ECO:0000256" key="1">
    <source>
        <dbReference type="ARBA" id="ARBA00004370"/>
    </source>
</evidence>
<evidence type="ECO:0000256" key="4">
    <source>
        <dbReference type="ARBA" id="ARBA00023136"/>
    </source>
</evidence>
<dbReference type="PANTHER" id="PTHR48057">
    <property type="entry name" value="LEUCINE-RICH REPEAT SERINE/THREONINE-PROTEIN KINASE 1"/>
    <property type="match status" value="1"/>
</dbReference>
<dbReference type="SUPFAM" id="SSF52058">
    <property type="entry name" value="L domain-like"/>
    <property type="match status" value="1"/>
</dbReference>
<keyword evidence="2 6" id="KW-0732">Signal</keyword>
<feature type="region of interest" description="Disordered" evidence="5">
    <location>
        <begin position="160"/>
        <end position="190"/>
    </location>
</feature>
<evidence type="ECO:0000313" key="8">
    <source>
        <dbReference type="Proteomes" id="UP000266841"/>
    </source>
</evidence>
<dbReference type="InterPro" id="IPR052595">
    <property type="entry name" value="LRRC69/RLP"/>
</dbReference>
<feature type="compositionally biased region" description="Polar residues" evidence="5">
    <location>
        <begin position="160"/>
        <end position="178"/>
    </location>
</feature>
<dbReference type="InterPro" id="IPR001611">
    <property type="entry name" value="Leu-rich_rpt"/>
</dbReference>
<gene>
    <name evidence="7" type="ORF">THAOC_12948</name>
</gene>
<evidence type="ECO:0000256" key="2">
    <source>
        <dbReference type="ARBA" id="ARBA00022729"/>
    </source>
</evidence>
<evidence type="ECO:0008006" key="9">
    <source>
        <dbReference type="Google" id="ProtNLM"/>
    </source>
</evidence>
<keyword evidence="8" id="KW-1185">Reference proteome</keyword>
<feature type="signal peptide" evidence="6">
    <location>
        <begin position="1"/>
        <end position="24"/>
    </location>
</feature>
<keyword evidence="3" id="KW-0677">Repeat</keyword>